<evidence type="ECO:0000259" key="2">
    <source>
        <dbReference type="SMART" id="SM00470"/>
    </source>
</evidence>
<dbReference type="EMBL" id="MQUQ01000025">
    <property type="protein sequence ID" value="OLZ44504.1"/>
    <property type="molecule type" value="Genomic_DNA"/>
</dbReference>
<feature type="domain" description="ParB-like N-terminal" evidence="2">
    <location>
        <begin position="16"/>
        <end position="100"/>
    </location>
</feature>
<feature type="region of interest" description="Disordered" evidence="1">
    <location>
        <begin position="221"/>
        <end position="240"/>
    </location>
</feature>
<comment type="caution">
    <text evidence="3">The sequence shown here is derived from an EMBL/GenBank/DDBJ whole genome shotgun (WGS) entry which is preliminary data.</text>
</comment>
<evidence type="ECO:0000256" key="1">
    <source>
        <dbReference type="SAM" id="MobiDB-lite"/>
    </source>
</evidence>
<dbReference type="RefSeq" id="WP_076167367.1">
    <property type="nucleotide sequence ID" value="NZ_JBEZVB010000103.1"/>
</dbReference>
<dbReference type="InterPro" id="IPR003115">
    <property type="entry name" value="ParB_N"/>
</dbReference>
<dbReference type="SUPFAM" id="SSF110849">
    <property type="entry name" value="ParB/Sulfiredoxin"/>
    <property type="match status" value="1"/>
</dbReference>
<evidence type="ECO:0000313" key="4">
    <source>
        <dbReference type="Proteomes" id="UP000187486"/>
    </source>
</evidence>
<gene>
    <name evidence="3" type="ORF">BS329_36100</name>
</gene>
<evidence type="ECO:0000313" key="3">
    <source>
        <dbReference type="EMBL" id="OLZ44504.1"/>
    </source>
</evidence>
<dbReference type="Gene3D" id="3.90.1530.10">
    <property type="entry name" value="Conserved hypothetical protein from pyrococcus furiosus pfu- 392566-001, ParB domain"/>
    <property type="match status" value="1"/>
</dbReference>
<dbReference type="InterPro" id="IPR036086">
    <property type="entry name" value="ParB/Sulfiredoxin_sf"/>
</dbReference>
<dbReference type="STRING" id="76021.BS329_36100"/>
<dbReference type="Proteomes" id="UP000187486">
    <property type="component" value="Unassembled WGS sequence"/>
</dbReference>
<reference evidence="3 4" key="1">
    <citation type="submission" date="2016-01" db="EMBL/GenBank/DDBJ databases">
        <title>Amycolatopsis coloradensis genome sequencing and assembly.</title>
        <authorList>
            <person name="Mayilraj S."/>
        </authorList>
    </citation>
    <scope>NUCLEOTIDE SEQUENCE [LARGE SCALE GENOMIC DNA]</scope>
    <source>
        <strain evidence="3 4">DSM 44225</strain>
    </source>
</reference>
<dbReference type="SMART" id="SM00470">
    <property type="entry name" value="ParB"/>
    <property type="match status" value="1"/>
</dbReference>
<feature type="region of interest" description="Disordered" evidence="1">
    <location>
        <begin position="147"/>
        <end position="168"/>
    </location>
</feature>
<dbReference type="OrthoDB" id="3701787at2"/>
<dbReference type="AlphaFoldDB" id="A0A1R0KG29"/>
<proteinExistence type="predicted"/>
<protein>
    <submittedName>
        <fullName evidence="3">Streptomycin biosynthesis protein</fullName>
    </submittedName>
</protein>
<name>A0A1R0KG29_9PSEU</name>
<sequence>MSNRRTGDGGFHYSEEWVPVDSLLPADSPRLAGESAEHIRVLALSEAVLPPIVVQLATRRVIDGMHRLRAARLCGRTEILVRFYDGDDDDAFVIAVETNIAHGLPLSQADRTAASARIIHTRPQWSDRKVASVTGLSATTVGAIRRRSAGGAGQAKASTRIGRDGKSRPLDAAQGRLLAGDLMKRRPEAPIREIAAAAGVSPATALDVRRRLRNGEHPLPRRQRAIRPARAGEHQEADALPGLDRRAALLELGKDPSLRFTDGGRALLRWLDAHTAGMEEWKQHIDHLPPHSLRTVAKLAQQNSVAWQEVLEYLEDRIS</sequence>
<keyword evidence="4" id="KW-1185">Reference proteome</keyword>
<organism evidence="3 4">
    <name type="scientific">Amycolatopsis coloradensis</name>
    <dbReference type="NCBI Taxonomy" id="76021"/>
    <lineage>
        <taxon>Bacteria</taxon>
        <taxon>Bacillati</taxon>
        <taxon>Actinomycetota</taxon>
        <taxon>Actinomycetes</taxon>
        <taxon>Pseudonocardiales</taxon>
        <taxon>Pseudonocardiaceae</taxon>
        <taxon>Amycolatopsis</taxon>
    </lineage>
</organism>
<accession>A0A1R0KG29</accession>
<feature type="compositionally biased region" description="Basic and acidic residues" evidence="1">
    <location>
        <begin position="230"/>
        <end position="240"/>
    </location>
</feature>